<dbReference type="Pfam" id="PF01408">
    <property type="entry name" value="GFO_IDH_MocA"/>
    <property type="match status" value="1"/>
</dbReference>
<dbReference type="SUPFAM" id="SSF51735">
    <property type="entry name" value="NAD(P)-binding Rossmann-fold domains"/>
    <property type="match status" value="1"/>
</dbReference>
<keyword evidence="3" id="KW-0520">NAD</keyword>
<evidence type="ECO:0000313" key="7">
    <source>
        <dbReference type="EMBL" id="KAB1657238.1"/>
    </source>
</evidence>
<evidence type="ECO:0000259" key="5">
    <source>
        <dbReference type="Pfam" id="PF22725"/>
    </source>
</evidence>
<dbReference type="AlphaFoldDB" id="A0A7J5BNQ0"/>
<organism evidence="6 8">
    <name type="scientific">Pseudoclavibacter chungangensis</name>
    <dbReference type="NCBI Taxonomy" id="587635"/>
    <lineage>
        <taxon>Bacteria</taxon>
        <taxon>Bacillati</taxon>
        <taxon>Actinomycetota</taxon>
        <taxon>Actinomycetes</taxon>
        <taxon>Micrococcales</taxon>
        <taxon>Microbacteriaceae</taxon>
        <taxon>Pseudoclavibacter</taxon>
    </lineage>
</organism>
<dbReference type="GO" id="GO:0016491">
    <property type="term" value="F:oxidoreductase activity"/>
    <property type="evidence" value="ECO:0007669"/>
    <property type="project" value="UniProtKB-KW"/>
</dbReference>
<comment type="caution">
    <text evidence="6">The sequence shown here is derived from an EMBL/GenBank/DDBJ whole genome shotgun (WGS) entry which is preliminary data.</text>
</comment>
<dbReference type="EMBL" id="WBJZ01000009">
    <property type="protein sequence ID" value="KAB1657238.1"/>
    <property type="molecule type" value="Genomic_DNA"/>
</dbReference>
<protein>
    <submittedName>
        <fullName evidence="6">Inositol 2-dehydrogenase</fullName>
    </submittedName>
</protein>
<evidence type="ECO:0000256" key="2">
    <source>
        <dbReference type="ARBA" id="ARBA00023002"/>
    </source>
</evidence>
<name>A0A7J5BNQ0_9MICO</name>
<evidence type="ECO:0000256" key="3">
    <source>
        <dbReference type="ARBA" id="ARBA00023027"/>
    </source>
</evidence>
<reference evidence="6 8" key="1">
    <citation type="submission" date="2019-09" db="EMBL/GenBank/DDBJ databases">
        <title>Phylogeny of genus Pseudoclavibacter and closely related genus.</title>
        <authorList>
            <person name="Li Y."/>
        </authorList>
    </citation>
    <scope>NUCLEOTIDE SEQUENCE [LARGE SCALE GENOMIC DNA]</scope>
    <source>
        <strain evidence="6 8">DSM 23821</strain>
    </source>
</reference>
<dbReference type="InterPro" id="IPR000683">
    <property type="entry name" value="Gfo/Idh/MocA-like_OxRdtase_N"/>
</dbReference>
<dbReference type="RefSeq" id="WP_158040408.1">
    <property type="nucleotide sequence ID" value="NZ_JACCFV010000001.1"/>
</dbReference>
<dbReference type="EMBL" id="WBJZ01000023">
    <property type="protein sequence ID" value="KAB1653398.1"/>
    <property type="molecule type" value="Genomic_DNA"/>
</dbReference>
<feature type="domain" description="GFO/IDH/MocA-like oxidoreductase" evidence="5">
    <location>
        <begin position="131"/>
        <end position="250"/>
    </location>
</feature>
<accession>A0A7J5BNQ0</accession>
<sequence>MTGEVRIAVIGSGRMAAVHARNIGLTDGATLAAVAGGSGAAALAAGHRVPVRSLDEVFVDPGVDAVVIASPNRFHAEQVVAAARGGKAVLVGKPVDLDLARVDECIEAVGADGVGESRVVVAFNRRFDASFAAVRERVRDGEVGAVEQLVIVSRDPAPPPLEYVPGSGGHFLDMTIHDLDMARFLVGEIVDVRAVSQAVDPALATLGDASGAVVTLTAASGALVTIVNARHNASGYDQRLEVFGAAGTLRVANPSRTLVRASNGDRVDVADPLIGHYGDRYAQAYRAEIAHLVAVARRECVPRATLRDGREALVLALAADRAAAGGGVGDSTAGTTAVAVAVDDRAAAGSVTDDLGPSSAGWCVGPGMDTGATGRRWWALGRIGRRAGRFAAAYADRVGDSTRCDRKDR</sequence>
<dbReference type="SUPFAM" id="SSF55347">
    <property type="entry name" value="Glyceraldehyde-3-phosphate dehydrogenase-like, C-terminal domain"/>
    <property type="match status" value="1"/>
</dbReference>
<dbReference type="Pfam" id="PF22725">
    <property type="entry name" value="GFO_IDH_MocA_C3"/>
    <property type="match status" value="1"/>
</dbReference>
<keyword evidence="8" id="KW-1185">Reference proteome</keyword>
<comment type="similarity">
    <text evidence="1">Belongs to the Gfo/Idh/MocA family.</text>
</comment>
<dbReference type="GO" id="GO:0000166">
    <property type="term" value="F:nucleotide binding"/>
    <property type="evidence" value="ECO:0007669"/>
    <property type="project" value="InterPro"/>
</dbReference>
<evidence type="ECO:0000313" key="6">
    <source>
        <dbReference type="EMBL" id="KAB1653398.1"/>
    </source>
</evidence>
<evidence type="ECO:0000313" key="8">
    <source>
        <dbReference type="Proteomes" id="UP000467240"/>
    </source>
</evidence>
<dbReference type="OrthoDB" id="256869at2"/>
<proteinExistence type="inferred from homology"/>
<dbReference type="PANTHER" id="PTHR42840">
    <property type="entry name" value="NAD(P)-BINDING ROSSMANN-FOLD SUPERFAMILY PROTEIN-RELATED"/>
    <property type="match status" value="1"/>
</dbReference>
<dbReference type="PANTHER" id="PTHR42840:SF3">
    <property type="entry name" value="BINDING ROSSMANN FOLD OXIDOREDUCTASE, PUTATIVE (AFU_ORTHOLOGUE AFUA_2G10240)-RELATED"/>
    <property type="match status" value="1"/>
</dbReference>
<dbReference type="InterPro" id="IPR055170">
    <property type="entry name" value="GFO_IDH_MocA-like_dom"/>
</dbReference>
<evidence type="ECO:0000259" key="4">
    <source>
        <dbReference type="Pfam" id="PF01408"/>
    </source>
</evidence>
<dbReference type="InterPro" id="IPR036291">
    <property type="entry name" value="NAD(P)-bd_dom_sf"/>
</dbReference>
<dbReference type="Gene3D" id="3.40.50.720">
    <property type="entry name" value="NAD(P)-binding Rossmann-like Domain"/>
    <property type="match status" value="1"/>
</dbReference>
<gene>
    <name evidence="7" type="ORF">F8O01_08275</name>
    <name evidence="6" type="ORF">F8O01_15070</name>
</gene>
<dbReference type="Proteomes" id="UP000467240">
    <property type="component" value="Unassembled WGS sequence"/>
</dbReference>
<dbReference type="Gene3D" id="3.30.360.10">
    <property type="entry name" value="Dihydrodipicolinate Reductase, domain 2"/>
    <property type="match status" value="1"/>
</dbReference>
<feature type="domain" description="Gfo/Idh/MocA-like oxidoreductase N-terminal" evidence="4">
    <location>
        <begin position="5"/>
        <end position="109"/>
    </location>
</feature>
<evidence type="ECO:0000256" key="1">
    <source>
        <dbReference type="ARBA" id="ARBA00010928"/>
    </source>
</evidence>
<keyword evidence="2" id="KW-0560">Oxidoreductase</keyword>